<proteinExistence type="predicted"/>
<protein>
    <submittedName>
        <fullName evidence="3">Phage terminase large subunit GpA-like protein</fullName>
    </submittedName>
</protein>
<dbReference type="EMBL" id="JACJIR010000016">
    <property type="protein sequence ID" value="MBA9083527.1"/>
    <property type="molecule type" value="Genomic_DNA"/>
</dbReference>
<comment type="caution">
    <text evidence="3">The sequence shown here is derived from an EMBL/GenBank/DDBJ whole genome shotgun (WGS) entry which is preliminary data.</text>
</comment>
<dbReference type="Proteomes" id="UP000548119">
    <property type="component" value="Unassembled WGS sequence"/>
</dbReference>
<sequence length="351" mass="39684">MTNTEEGFFYFHACEACQPDTPYTVSQWADKNRYLNTVASAEPGLWRTKRTPYLREIMDNLSSCKSVETTVVMKATQIGITEAALNFCGYIIHHSSGPALYVMPTVGEAQTVSKNRFNHMIEASPALNKRMASARSRGGWNTILSKEFDDGILMFTGARSAVSLRAAPIRYLILDEVDAYPLNVQKRGDPVSLAETCTSTFTQRKIFKFSKPRHRNTSRIAKDFALGDQRYYNVPCDGCGTLQPIVWSQIQWPEGAPEKAVFVCAHCGHKHAEHRKEDLLSEERGARWIPTQKSSEPGLRSYHISALYSPWMTWEECAREFSEAKDDPDCLQVFVNGVLGEPWENKLEQSH</sequence>
<organism evidence="3 4">
    <name type="scientific">Bartonella chomelii</name>
    <dbReference type="NCBI Taxonomy" id="236402"/>
    <lineage>
        <taxon>Bacteria</taxon>
        <taxon>Pseudomonadati</taxon>
        <taxon>Pseudomonadota</taxon>
        <taxon>Alphaproteobacteria</taxon>
        <taxon>Hyphomicrobiales</taxon>
        <taxon>Bartonellaceae</taxon>
        <taxon>Bartonella</taxon>
    </lineage>
</organism>
<name>A0ABR6E4P0_9HYPH</name>
<feature type="domain" description="Terminase large subunit GpA endonuclease" evidence="2">
    <location>
        <begin position="300"/>
        <end position="349"/>
    </location>
</feature>
<keyword evidence="4" id="KW-1185">Reference proteome</keyword>
<evidence type="ECO:0000259" key="1">
    <source>
        <dbReference type="Pfam" id="PF05876"/>
    </source>
</evidence>
<reference evidence="3 4" key="1">
    <citation type="submission" date="2020-08" db="EMBL/GenBank/DDBJ databases">
        <title>Genomic Encyclopedia of Type Strains, Phase IV (KMG-IV): sequencing the most valuable type-strain genomes for metagenomic binning, comparative biology and taxonomic classification.</title>
        <authorList>
            <person name="Goeker M."/>
        </authorList>
    </citation>
    <scope>NUCLEOTIDE SEQUENCE [LARGE SCALE GENOMIC DNA]</scope>
    <source>
        <strain evidence="3 4">DSM 21431</strain>
    </source>
</reference>
<dbReference type="InterPro" id="IPR046453">
    <property type="entry name" value="GpA_ATPase"/>
</dbReference>
<accession>A0ABR6E4P0</accession>
<gene>
    <name evidence="3" type="ORF">GGR10_001399</name>
</gene>
<evidence type="ECO:0000259" key="2">
    <source>
        <dbReference type="Pfam" id="PF20454"/>
    </source>
</evidence>
<dbReference type="Gene3D" id="3.40.50.300">
    <property type="entry name" value="P-loop containing nucleotide triphosphate hydrolases"/>
    <property type="match status" value="1"/>
</dbReference>
<dbReference type="Pfam" id="PF05876">
    <property type="entry name" value="GpA_ATPase"/>
    <property type="match status" value="1"/>
</dbReference>
<evidence type="ECO:0000313" key="3">
    <source>
        <dbReference type="EMBL" id="MBA9083527.1"/>
    </source>
</evidence>
<dbReference type="Pfam" id="PF20454">
    <property type="entry name" value="GpA_nuclease"/>
    <property type="match status" value="1"/>
</dbReference>
<dbReference type="InterPro" id="IPR046454">
    <property type="entry name" value="GpA_endonuclease"/>
</dbReference>
<evidence type="ECO:0000313" key="4">
    <source>
        <dbReference type="Proteomes" id="UP000548119"/>
    </source>
</evidence>
<dbReference type="InterPro" id="IPR027417">
    <property type="entry name" value="P-loop_NTPase"/>
</dbReference>
<feature type="domain" description="Phage terminase large subunit GpA ATPase" evidence="1">
    <location>
        <begin position="40"/>
        <end position="280"/>
    </location>
</feature>